<reference evidence="9 10" key="1">
    <citation type="submission" date="2018-09" db="EMBL/GenBank/DDBJ databases">
        <title>Paenibacillus SK2017-BO5.</title>
        <authorList>
            <person name="Piskunova J.V."/>
            <person name="Dubiley S.A."/>
            <person name="Severinov K.V."/>
        </authorList>
    </citation>
    <scope>NUCLEOTIDE SEQUENCE [LARGE SCALE GENOMIC DNA]</scope>
    <source>
        <strain evidence="9 10">BO5</strain>
    </source>
</reference>
<dbReference type="EC" id="1.8.1.14" evidence="9"/>
<dbReference type="SUPFAM" id="SSF55424">
    <property type="entry name" value="FAD/NAD-linked reductases, dimerisation (C-terminal) domain"/>
    <property type="match status" value="1"/>
</dbReference>
<evidence type="ECO:0000313" key="10">
    <source>
        <dbReference type="Proteomes" id="UP000266177"/>
    </source>
</evidence>
<dbReference type="PANTHER" id="PTHR43429:SF1">
    <property type="entry name" value="NAD(P)H SULFUR OXIDOREDUCTASE (COA-DEPENDENT)"/>
    <property type="match status" value="1"/>
</dbReference>
<evidence type="ECO:0000256" key="2">
    <source>
        <dbReference type="ARBA" id="ARBA00009130"/>
    </source>
</evidence>
<comment type="similarity">
    <text evidence="2">Belongs to the class-III pyridine nucleotide-disulfide oxidoreductase family.</text>
</comment>
<dbReference type="Gene3D" id="3.50.50.60">
    <property type="entry name" value="FAD/NAD(P)-binding domain"/>
    <property type="match status" value="2"/>
</dbReference>
<dbReference type="PRINTS" id="PR00368">
    <property type="entry name" value="FADPNR"/>
</dbReference>
<dbReference type="InterPro" id="IPR036188">
    <property type="entry name" value="FAD/NAD-bd_sf"/>
</dbReference>
<dbReference type="PRINTS" id="PR00411">
    <property type="entry name" value="PNDRDTASEI"/>
</dbReference>
<keyword evidence="3" id="KW-0285">Flavoprotein</keyword>
<evidence type="ECO:0000256" key="3">
    <source>
        <dbReference type="ARBA" id="ARBA00022630"/>
    </source>
</evidence>
<dbReference type="Pfam" id="PF02852">
    <property type="entry name" value="Pyr_redox_dim"/>
    <property type="match status" value="1"/>
</dbReference>
<dbReference type="InterPro" id="IPR004099">
    <property type="entry name" value="Pyr_nucl-diS_OxRdtase_dimer"/>
</dbReference>
<dbReference type="Proteomes" id="UP000266177">
    <property type="component" value="Unassembled WGS sequence"/>
</dbReference>
<dbReference type="PANTHER" id="PTHR43429">
    <property type="entry name" value="PYRIDINE NUCLEOTIDE-DISULFIDE OXIDOREDUCTASE DOMAIN-CONTAINING"/>
    <property type="match status" value="1"/>
</dbReference>
<evidence type="ECO:0000256" key="6">
    <source>
        <dbReference type="ARBA" id="ARBA00023284"/>
    </source>
</evidence>
<dbReference type="RefSeq" id="WP_119791664.1">
    <property type="nucleotide sequence ID" value="NZ_QYZD01000003.1"/>
</dbReference>
<dbReference type="InterPro" id="IPR023753">
    <property type="entry name" value="FAD/NAD-binding_dom"/>
</dbReference>
<comment type="caution">
    <text evidence="9">The sequence shown here is derived from an EMBL/GenBank/DDBJ whole genome shotgun (WGS) entry which is preliminary data.</text>
</comment>
<evidence type="ECO:0000259" key="8">
    <source>
        <dbReference type="Pfam" id="PF07992"/>
    </source>
</evidence>
<comment type="cofactor">
    <cofactor evidence="1">
        <name>FAD</name>
        <dbReference type="ChEBI" id="CHEBI:57692"/>
    </cofactor>
</comment>
<evidence type="ECO:0000259" key="7">
    <source>
        <dbReference type="Pfam" id="PF02852"/>
    </source>
</evidence>
<keyword evidence="4" id="KW-0274">FAD</keyword>
<dbReference type="InterPro" id="IPR050260">
    <property type="entry name" value="FAD-bd_OxRdtase"/>
</dbReference>
<keyword evidence="6" id="KW-0676">Redox-active center</keyword>
<dbReference type="AlphaFoldDB" id="A0A3A3GLL3"/>
<feature type="domain" description="Pyridine nucleotide-disulphide oxidoreductase dimerisation" evidence="7">
    <location>
        <begin position="328"/>
        <end position="431"/>
    </location>
</feature>
<name>A0A3A3GLL3_PANTH</name>
<evidence type="ECO:0000256" key="1">
    <source>
        <dbReference type="ARBA" id="ARBA00001974"/>
    </source>
</evidence>
<evidence type="ECO:0000256" key="5">
    <source>
        <dbReference type="ARBA" id="ARBA00023002"/>
    </source>
</evidence>
<dbReference type="Pfam" id="PF07992">
    <property type="entry name" value="Pyr_redox_2"/>
    <property type="match status" value="1"/>
</dbReference>
<dbReference type="EMBL" id="QYZD01000003">
    <property type="protein sequence ID" value="RJG25579.1"/>
    <property type="molecule type" value="Genomic_DNA"/>
</dbReference>
<evidence type="ECO:0000313" key="9">
    <source>
        <dbReference type="EMBL" id="RJG25579.1"/>
    </source>
</evidence>
<sequence length="443" mass="47662">MKIIIIGGVAAGMSAASKVKRTSPEAEVVVYEKGSFLSYGACGLPYYVSGANDDYRNMIARTREQFEQAGIQTRLRHEVLKIVPESKRIMVKDLDKNKVFLDHYDKLMIATGTVPIVPPLPGKDVPGVHLLKTLEDGIALKEKVASPDVQDVVIVGGGYIGIEVAEAMVELGKRVRVVELGDRILKTFDAEISGIASRELADKGVSLNIGEKVEAIDGTERVTGIRTDKGSYPADMVILSAGVKPATGFVKGTGIRLARNGAIIIDREMRTSVEDIYAAGDCAEVYSRVMEENTYIPLGTTANKCGRIAGLNLLGKHEKFIGTLGSAAIKVLGLELGRTGMSEEDAQRLAIDYGTVWVSAADHPKYYPDPTPIHLKLIYEKKSGVLLGAQGIGEKGVVLRIDILAVAIHNRMTAAEMGMVDLCYAPPFAGVWDAVHIACNAIK</sequence>
<protein>
    <submittedName>
        <fullName evidence="9">CoA-disulfide reductase</fullName>
        <ecNumber evidence="9">1.8.1.14</ecNumber>
    </submittedName>
</protein>
<feature type="domain" description="FAD/NAD(P)-binding" evidence="8">
    <location>
        <begin position="1"/>
        <end position="287"/>
    </location>
</feature>
<organism evidence="9 10">
    <name type="scientific">Paenibacillus thiaminolyticus</name>
    <name type="common">Bacillus thiaminolyticus</name>
    <dbReference type="NCBI Taxonomy" id="49283"/>
    <lineage>
        <taxon>Bacteria</taxon>
        <taxon>Bacillati</taxon>
        <taxon>Bacillota</taxon>
        <taxon>Bacilli</taxon>
        <taxon>Bacillales</taxon>
        <taxon>Paenibacillaceae</taxon>
        <taxon>Paenibacillus</taxon>
    </lineage>
</organism>
<dbReference type="NCBIfam" id="NF007123">
    <property type="entry name" value="PRK09564.1"/>
    <property type="match status" value="1"/>
</dbReference>
<dbReference type="SUPFAM" id="SSF51905">
    <property type="entry name" value="FAD/NAD(P)-binding domain"/>
    <property type="match status" value="1"/>
</dbReference>
<accession>A0A3A3GLL3</accession>
<evidence type="ECO:0000256" key="4">
    <source>
        <dbReference type="ARBA" id="ARBA00022827"/>
    </source>
</evidence>
<dbReference type="OrthoDB" id="9802028at2"/>
<dbReference type="InterPro" id="IPR016156">
    <property type="entry name" value="FAD/NAD-linked_Rdtase_dimer_sf"/>
</dbReference>
<proteinExistence type="inferred from homology"/>
<keyword evidence="5 9" id="KW-0560">Oxidoreductase</keyword>
<dbReference type="GO" id="GO:0050451">
    <property type="term" value="F:CoA-disulfide reductase (NADPH) activity"/>
    <property type="evidence" value="ECO:0007669"/>
    <property type="project" value="UniProtKB-EC"/>
</dbReference>
<gene>
    <name evidence="9" type="ORF">DQX05_05680</name>
</gene>